<dbReference type="PANTHER" id="PTHR16105:SF0">
    <property type="entry name" value="RNA-BINDING REGION-CONTAINING PROTEIN 3"/>
    <property type="match status" value="1"/>
</dbReference>
<organism evidence="5 6">
    <name type="scientific">Exophiala dermatitidis</name>
    <name type="common">Black yeast-like fungus</name>
    <name type="synonym">Wangiella dermatitidis</name>
    <dbReference type="NCBI Taxonomy" id="5970"/>
    <lineage>
        <taxon>Eukaryota</taxon>
        <taxon>Fungi</taxon>
        <taxon>Dikarya</taxon>
        <taxon>Ascomycota</taxon>
        <taxon>Pezizomycotina</taxon>
        <taxon>Eurotiomycetes</taxon>
        <taxon>Chaetothyriomycetidae</taxon>
        <taxon>Chaetothyriales</taxon>
        <taxon>Herpotrichiellaceae</taxon>
        <taxon>Exophiala</taxon>
    </lineage>
</organism>
<evidence type="ECO:0000256" key="3">
    <source>
        <dbReference type="SAM" id="MobiDB-lite"/>
    </source>
</evidence>
<reference evidence="5" key="1">
    <citation type="submission" date="2023-01" db="EMBL/GenBank/DDBJ databases">
        <title>Exophiala dermititidis isolated from Cystic Fibrosis Patient.</title>
        <authorList>
            <person name="Kurbessoian T."/>
            <person name="Crocker A."/>
            <person name="Murante D."/>
            <person name="Hogan D.A."/>
            <person name="Stajich J.E."/>
        </authorList>
    </citation>
    <scope>NUCLEOTIDE SEQUENCE</scope>
    <source>
        <strain evidence="5">Ex8</strain>
    </source>
</reference>
<dbReference type="PANTHER" id="PTHR16105">
    <property type="entry name" value="RNA-BINDING REGION-CONTAINING PROTEIN 3"/>
    <property type="match status" value="1"/>
</dbReference>
<dbReference type="SMART" id="SM00360">
    <property type="entry name" value="RRM"/>
    <property type="match status" value="1"/>
</dbReference>
<sequence>MATKAAPDAQKAKDAPNAGTPNQTLYVKNLNEKINKNELKRALYMLFSTYGPVLDIVTTRVGSKCQNMRGQAHIVYRDIQTSTQAMRALQGFDLFGKEMVIVYGKGQSQIIPKLRGTFEPPSTSSSNIPETTQLQKSIFNAPPSQLPRSAVENGVKPTETNINNAAHGTKRPREEEEEDDNEVPMEEDEDDAPMEEDDDD</sequence>
<evidence type="ECO:0000313" key="5">
    <source>
        <dbReference type="EMBL" id="KAJ8989638.1"/>
    </source>
</evidence>
<dbReference type="GO" id="GO:0097157">
    <property type="term" value="F:pre-mRNA intronic binding"/>
    <property type="evidence" value="ECO:0007669"/>
    <property type="project" value="TreeGrafter"/>
</dbReference>
<dbReference type="GO" id="GO:0030626">
    <property type="term" value="F:U12 snRNA binding"/>
    <property type="evidence" value="ECO:0007669"/>
    <property type="project" value="TreeGrafter"/>
</dbReference>
<protein>
    <recommendedName>
        <fullName evidence="4">RRM domain-containing protein</fullName>
    </recommendedName>
</protein>
<gene>
    <name evidence="5" type="ORF">HRR80_006360</name>
</gene>
<dbReference type="InterPro" id="IPR012677">
    <property type="entry name" value="Nucleotide-bd_a/b_plait_sf"/>
</dbReference>
<dbReference type="AlphaFoldDB" id="A0AAN6ITC9"/>
<evidence type="ECO:0000256" key="1">
    <source>
        <dbReference type="ARBA" id="ARBA00022884"/>
    </source>
</evidence>
<dbReference type="SUPFAM" id="SSF54928">
    <property type="entry name" value="RNA-binding domain, RBD"/>
    <property type="match status" value="1"/>
</dbReference>
<dbReference type="InterPro" id="IPR045164">
    <property type="entry name" value="RBM41/RNPC3"/>
</dbReference>
<evidence type="ECO:0000256" key="2">
    <source>
        <dbReference type="PROSITE-ProRule" id="PRU00176"/>
    </source>
</evidence>
<keyword evidence="1 2" id="KW-0694">RNA-binding</keyword>
<evidence type="ECO:0000313" key="6">
    <source>
        <dbReference type="Proteomes" id="UP001161757"/>
    </source>
</evidence>
<dbReference type="FunFam" id="3.30.70.330:FF:000039">
    <property type="entry name" value="U1 small nuclear ribonucleoprotein A"/>
    <property type="match status" value="1"/>
</dbReference>
<dbReference type="CDD" id="cd12246">
    <property type="entry name" value="RRM1_U1A_like"/>
    <property type="match status" value="1"/>
</dbReference>
<evidence type="ECO:0000259" key="4">
    <source>
        <dbReference type="PROSITE" id="PS50102"/>
    </source>
</evidence>
<dbReference type="EMBL" id="JAJGCB010000013">
    <property type="protein sequence ID" value="KAJ8989638.1"/>
    <property type="molecule type" value="Genomic_DNA"/>
</dbReference>
<feature type="region of interest" description="Disordered" evidence="3">
    <location>
        <begin position="1"/>
        <end position="23"/>
    </location>
</feature>
<dbReference type="GO" id="GO:0000398">
    <property type="term" value="P:mRNA splicing, via spliceosome"/>
    <property type="evidence" value="ECO:0007669"/>
    <property type="project" value="TreeGrafter"/>
</dbReference>
<feature type="region of interest" description="Disordered" evidence="3">
    <location>
        <begin position="140"/>
        <end position="200"/>
    </location>
</feature>
<proteinExistence type="predicted"/>
<name>A0AAN6ITC9_EXODE</name>
<accession>A0AAN6ITC9</accession>
<dbReference type="Proteomes" id="UP001161757">
    <property type="component" value="Unassembled WGS sequence"/>
</dbReference>
<feature type="compositionally biased region" description="Acidic residues" evidence="3">
    <location>
        <begin position="175"/>
        <end position="200"/>
    </location>
</feature>
<feature type="domain" description="RRM" evidence="4">
    <location>
        <begin position="23"/>
        <end position="106"/>
    </location>
</feature>
<dbReference type="PROSITE" id="PS50102">
    <property type="entry name" value="RRM"/>
    <property type="match status" value="1"/>
</dbReference>
<dbReference type="InterPro" id="IPR035979">
    <property type="entry name" value="RBD_domain_sf"/>
</dbReference>
<dbReference type="Pfam" id="PF00076">
    <property type="entry name" value="RRM_1"/>
    <property type="match status" value="1"/>
</dbReference>
<dbReference type="Gene3D" id="3.30.70.330">
    <property type="match status" value="1"/>
</dbReference>
<comment type="caution">
    <text evidence="5">The sequence shown here is derived from an EMBL/GenBank/DDBJ whole genome shotgun (WGS) entry which is preliminary data.</text>
</comment>
<dbReference type="InterPro" id="IPR000504">
    <property type="entry name" value="RRM_dom"/>
</dbReference>